<name>A0AAV2DE74_9ROSI</name>
<dbReference type="EMBL" id="OZ034815">
    <property type="protein sequence ID" value="CAL1372185.1"/>
    <property type="molecule type" value="Genomic_DNA"/>
</dbReference>
<evidence type="ECO:0000313" key="1">
    <source>
        <dbReference type="EMBL" id="CAL1372185.1"/>
    </source>
</evidence>
<organism evidence="1 2">
    <name type="scientific">Linum trigynum</name>
    <dbReference type="NCBI Taxonomy" id="586398"/>
    <lineage>
        <taxon>Eukaryota</taxon>
        <taxon>Viridiplantae</taxon>
        <taxon>Streptophyta</taxon>
        <taxon>Embryophyta</taxon>
        <taxon>Tracheophyta</taxon>
        <taxon>Spermatophyta</taxon>
        <taxon>Magnoliopsida</taxon>
        <taxon>eudicotyledons</taxon>
        <taxon>Gunneridae</taxon>
        <taxon>Pentapetalae</taxon>
        <taxon>rosids</taxon>
        <taxon>fabids</taxon>
        <taxon>Malpighiales</taxon>
        <taxon>Linaceae</taxon>
        <taxon>Linum</taxon>
    </lineage>
</organism>
<proteinExistence type="predicted"/>
<gene>
    <name evidence="1" type="ORF">LTRI10_LOCUS14206</name>
</gene>
<protein>
    <submittedName>
        <fullName evidence="1">Uncharacterized protein</fullName>
    </submittedName>
</protein>
<dbReference type="Proteomes" id="UP001497516">
    <property type="component" value="Chromosome 2"/>
</dbReference>
<evidence type="ECO:0000313" key="2">
    <source>
        <dbReference type="Proteomes" id="UP001497516"/>
    </source>
</evidence>
<dbReference type="AlphaFoldDB" id="A0AAV2DE74"/>
<reference evidence="1 2" key="1">
    <citation type="submission" date="2024-04" db="EMBL/GenBank/DDBJ databases">
        <authorList>
            <person name="Fracassetti M."/>
        </authorList>
    </citation>
    <scope>NUCLEOTIDE SEQUENCE [LARGE SCALE GENOMIC DNA]</scope>
</reference>
<keyword evidence="2" id="KW-1185">Reference proteome</keyword>
<accession>A0AAV2DE74</accession>
<sequence length="72" mass="7838">MSPSSSPSNTSLSSLKHELVDFSVKHESVVPEAIILKTLVRSSYPSSVVAVRVRPLSPSSLFELSINKALHY</sequence>